<feature type="region of interest" description="Disordered" evidence="1">
    <location>
        <begin position="1"/>
        <end position="31"/>
    </location>
</feature>
<protein>
    <submittedName>
        <fullName evidence="2">Uncharacterized protein</fullName>
    </submittedName>
</protein>
<keyword evidence="3" id="KW-1185">Reference proteome</keyword>
<organism evidence="2 3">
    <name type="scientific">Plasmopara halstedii</name>
    <name type="common">Downy mildew of sunflower</name>
    <dbReference type="NCBI Taxonomy" id="4781"/>
    <lineage>
        <taxon>Eukaryota</taxon>
        <taxon>Sar</taxon>
        <taxon>Stramenopiles</taxon>
        <taxon>Oomycota</taxon>
        <taxon>Peronosporomycetes</taxon>
        <taxon>Peronosporales</taxon>
        <taxon>Peronosporaceae</taxon>
        <taxon>Plasmopara</taxon>
    </lineage>
</organism>
<reference evidence="3" key="1">
    <citation type="submission" date="2014-09" db="EMBL/GenBank/DDBJ databases">
        <authorList>
            <person name="Sharma Rahul"/>
            <person name="Thines Marco"/>
        </authorList>
    </citation>
    <scope>NUCLEOTIDE SEQUENCE [LARGE SCALE GENOMIC DNA]</scope>
</reference>
<proteinExistence type="predicted"/>
<dbReference type="RefSeq" id="XP_024572837.1">
    <property type="nucleotide sequence ID" value="XM_024721145.1"/>
</dbReference>
<dbReference type="Proteomes" id="UP000054928">
    <property type="component" value="Unassembled WGS sequence"/>
</dbReference>
<dbReference type="GeneID" id="36398072"/>
<dbReference type="AlphaFoldDB" id="A0A0P1A8C4"/>
<accession>A0A0P1A8C4</accession>
<name>A0A0P1A8C4_PLAHL</name>
<evidence type="ECO:0000313" key="3">
    <source>
        <dbReference type="Proteomes" id="UP000054928"/>
    </source>
</evidence>
<sequence>MFKIKNIKGRGGGGLPSKRSGGNYLRRGLQTARPPNLVGSGSVALYAKNLRSMRLSLKVNNSLSEVRLTSHGFWLYR</sequence>
<evidence type="ECO:0000256" key="1">
    <source>
        <dbReference type="SAM" id="MobiDB-lite"/>
    </source>
</evidence>
<evidence type="ECO:0000313" key="2">
    <source>
        <dbReference type="EMBL" id="CEG36468.1"/>
    </source>
</evidence>
<dbReference type="EMBL" id="CCYD01000207">
    <property type="protein sequence ID" value="CEG36468.1"/>
    <property type="molecule type" value="Genomic_DNA"/>
</dbReference>